<dbReference type="InterPro" id="IPR005031">
    <property type="entry name" value="COQ10_START"/>
</dbReference>
<dbReference type="CDD" id="cd07820">
    <property type="entry name" value="SRPBCC_3"/>
    <property type="match status" value="1"/>
</dbReference>
<protein>
    <submittedName>
        <fullName evidence="2">Cyclase/dehydrase</fullName>
    </submittedName>
</protein>
<dbReference type="InterPro" id="IPR023393">
    <property type="entry name" value="START-like_dom_sf"/>
</dbReference>
<dbReference type="HOGENOM" id="CLU_112936_1_1_3"/>
<dbReference type="STRING" id="41431.PCC8801_0603"/>
<dbReference type="Proteomes" id="UP000008204">
    <property type="component" value="Chromosome"/>
</dbReference>
<dbReference type="Pfam" id="PF03364">
    <property type="entry name" value="Polyketide_cyc"/>
    <property type="match status" value="1"/>
</dbReference>
<dbReference type="Gene3D" id="3.30.530.20">
    <property type="match status" value="1"/>
</dbReference>
<dbReference type="KEGG" id="cyp:PCC8801_0603"/>
<gene>
    <name evidence="2" type="ordered locus">PCC8801_0603</name>
</gene>
<organism evidence="2 3">
    <name type="scientific">Rippkaea orientalis (strain PCC 8801 / RF-1)</name>
    <name type="common">Cyanothece sp. (strain PCC 8801)</name>
    <dbReference type="NCBI Taxonomy" id="41431"/>
    <lineage>
        <taxon>Bacteria</taxon>
        <taxon>Bacillati</taxon>
        <taxon>Cyanobacteriota</taxon>
        <taxon>Cyanophyceae</taxon>
        <taxon>Oscillatoriophycideae</taxon>
        <taxon>Chroococcales</taxon>
        <taxon>Aphanothecaceae</taxon>
        <taxon>Rippkaea</taxon>
        <taxon>Rippkaea orientalis</taxon>
    </lineage>
</organism>
<sequence>MLKFYRSTLINAPIEAVWQFYERPDILQLLTPPWQPVEIIRREGGLAVGAVSEFRLWLGLIPITWVAYHTECEKPYLFVDCQKIGPMKSWEHRHYFQDEKGKTRLIDEINYEIPGGIIVEFLIGWWVDSRLQEMFRYRHEVSQKYCCSLKI</sequence>
<dbReference type="OrthoDB" id="9801773at2"/>
<evidence type="ECO:0000313" key="2">
    <source>
        <dbReference type="EMBL" id="ACK64691.1"/>
    </source>
</evidence>
<dbReference type="EMBL" id="CP001287">
    <property type="protein sequence ID" value="ACK64691.1"/>
    <property type="molecule type" value="Genomic_DNA"/>
</dbReference>
<dbReference type="AlphaFoldDB" id="B7JWP5"/>
<dbReference type="eggNOG" id="COG4276">
    <property type="taxonomic scope" value="Bacteria"/>
</dbReference>
<dbReference type="RefSeq" id="WP_012593968.1">
    <property type="nucleotide sequence ID" value="NC_011726.1"/>
</dbReference>
<name>B7JWP5_RIPO1</name>
<reference evidence="3" key="1">
    <citation type="journal article" date="2011" name="MBio">
        <title>Novel metabolic attributes of the genus Cyanothece, comprising a group of unicellular nitrogen-fixing Cyanobacteria.</title>
        <authorList>
            <person name="Bandyopadhyay A."/>
            <person name="Elvitigala T."/>
            <person name="Welsh E."/>
            <person name="Stockel J."/>
            <person name="Liberton M."/>
            <person name="Min H."/>
            <person name="Sherman L.A."/>
            <person name="Pakrasi H.B."/>
        </authorList>
    </citation>
    <scope>NUCLEOTIDE SEQUENCE [LARGE SCALE GENOMIC DNA]</scope>
    <source>
        <strain evidence="3">PCC 8801</strain>
    </source>
</reference>
<accession>B7JWP5</accession>
<evidence type="ECO:0000313" key="3">
    <source>
        <dbReference type="Proteomes" id="UP000008204"/>
    </source>
</evidence>
<feature type="domain" description="Coenzyme Q-binding protein COQ10 START" evidence="1">
    <location>
        <begin position="10"/>
        <end position="125"/>
    </location>
</feature>
<evidence type="ECO:0000259" key="1">
    <source>
        <dbReference type="Pfam" id="PF03364"/>
    </source>
</evidence>
<dbReference type="SUPFAM" id="SSF55961">
    <property type="entry name" value="Bet v1-like"/>
    <property type="match status" value="1"/>
</dbReference>
<keyword evidence="3" id="KW-1185">Reference proteome</keyword>
<proteinExistence type="predicted"/>